<protein>
    <recommendedName>
        <fullName evidence="23">Cytochrome b5 heme-binding domain-containing protein</fullName>
    </recommendedName>
</protein>
<dbReference type="SMART" id="SM00665">
    <property type="entry name" value="B561"/>
    <property type="match status" value="1"/>
</dbReference>
<dbReference type="GeneID" id="27690088"/>
<dbReference type="Gene3D" id="3.10.120.10">
    <property type="entry name" value="Cytochrome b5-like heme/steroid binding domain"/>
    <property type="match status" value="1"/>
</dbReference>
<keyword evidence="11 15" id="KW-0472">Membrane</keyword>
<dbReference type="InterPro" id="IPR037120">
    <property type="entry name" value="Haem_peroxidase_sf_animal"/>
</dbReference>
<feature type="domain" description="FAD-binding FR-type" evidence="20">
    <location>
        <begin position="1142"/>
        <end position="1255"/>
    </location>
</feature>
<evidence type="ECO:0000259" key="18">
    <source>
        <dbReference type="PROSITE" id="PS50836"/>
    </source>
</evidence>
<dbReference type="InterPro" id="IPR001199">
    <property type="entry name" value="Cyt_B5-like_heme/steroid-bd"/>
</dbReference>
<feature type="transmembrane region" description="Helical" evidence="15">
    <location>
        <begin position="847"/>
        <end position="870"/>
    </location>
</feature>
<keyword evidence="4 14" id="KW-0728">SH3 domain</keyword>
<evidence type="ECO:0000256" key="14">
    <source>
        <dbReference type="PROSITE-ProRule" id="PRU00192"/>
    </source>
</evidence>
<keyword evidence="13" id="KW-0479">Metal-binding</keyword>
<evidence type="ECO:0000259" key="19">
    <source>
        <dbReference type="PROSITE" id="PS50939"/>
    </source>
</evidence>
<dbReference type="SUPFAM" id="SSF50044">
    <property type="entry name" value="SH3-domain"/>
    <property type="match status" value="1"/>
</dbReference>
<feature type="domain" description="Cytochrome b561" evidence="19">
    <location>
        <begin position="674"/>
        <end position="875"/>
    </location>
</feature>
<evidence type="ECO:0000256" key="13">
    <source>
        <dbReference type="PIRSR" id="PIRSR619791-2"/>
    </source>
</evidence>
<keyword evidence="5" id="KW-0813">Transport</keyword>
<dbReference type="SUPFAM" id="SSF63380">
    <property type="entry name" value="Riboflavin synthase domain-like"/>
    <property type="match status" value="1"/>
</dbReference>
<dbReference type="PROSITE" id="PS50292">
    <property type="entry name" value="PEROXIDASE_3"/>
    <property type="match status" value="1"/>
</dbReference>
<dbReference type="PROSITE" id="PS51384">
    <property type="entry name" value="FAD_FR"/>
    <property type="match status" value="1"/>
</dbReference>
<dbReference type="eggNOG" id="KOG0039">
    <property type="taxonomic scope" value="Eukaryota"/>
</dbReference>
<feature type="transmembrane region" description="Helical" evidence="15">
    <location>
        <begin position="774"/>
        <end position="795"/>
    </location>
</feature>
<dbReference type="CDD" id="cd08760">
    <property type="entry name" value="Cyt_b561_FRRS1_like"/>
    <property type="match status" value="1"/>
</dbReference>
<dbReference type="STRING" id="645134.A0A0L0H9F2"/>
<dbReference type="InterPro" id="IPR019791">
    <property type="entry name" value="Haem_peroxidase_animal"/>
</dbReference>
<sequence length="1480" mass="164257">MRFFSLTQCTCALLLAITLLPYLSCAQEFRSIDGTGNNADNKAFGSVNSTFARTLGGYNANALTSGLPDARAISNALAGVVAPIVSPRNITELFTYWGEFMATDLSHIIRSSKPTNATFTLPANGPLPPAPANESFTFGATDSTNSAPPDQINHATAFLDASNIYGTDPAVLASLRAPGGKLALRSDRLPLVVNGTNDIRTQTVRINGGLPLDVFGFGLVNGNTSPMLQCLYIIFMREHNRYVDELVRNGTKANDEQLFQLGRQHVIALIQHISYYEYIPVLFGANLLTNPAYNRALDPAMEALFSTVAFRYGHMEVTSTQIMLKDGKPTEFNLVDVFYNIQPVLQHGIFPFFAGMTKRSQLIPKLYVVPELRNVLFGNRPMDLFAIDIQRSREFGSPLYNDARRALGLAPAVDFTDVTKNQAIASTLRTLYAGDINKLDAIVGGLAEDHSPSNNIGDLFTKILIYQFTKTRDGDRFWFENDGVLTKEHLDEVRHTYFRDVIARNVPEIPQETAQKMLPRNLFQITNDASLDGGIPNGFAYSKSYLDNRYRLSWNINDRGGKSETIRGLLECASEGWCGLAFGEDMTVAEFMIVRPASNGSLILEERDSGGGFVRPVMTTRPPLVQVISSSFTGGIMTLEFQRAVRRGQASYSEGGALPILAAYSPQKAVATNNDEWFQFHQTNRQRIRLNFATGESTVSDNVTPRRSVHGIGMALIWGVVFPFGVFWSRYFRHLPGWMLVHILLQSIGCIAVIFLAAIPLIDPQNMGITTNAPHSYIGIILLVLVIIQLLLGGFNRQRLRWEKLRDASHYIRVAHHWVGRGMILLGLANIGFGLRRIYPNKDPSDGIWLVYYVVLVFWAALFAALEVFFRFKVRATRPDGPQMPVPIMQLDENGKDGTLTVIPTVTPVMAAMSAPVPMKRDPKDLEKQPLLRSFTWKDIDDAVIGGEHLVVGNGRWVYDIRPWLAHHPGGRLILDTVNGTDITIDFFNESDFDGNLGLQATSGRSNDQEKEFRVLPNALVRNGTPNGDHEAYDESDSVIKVNPLLHKPFTTSGPIVHHELSVETLRTNSEEKSEEESEHWIPPPDIKADEWKAVRRARWTHAHSKYAAEKLIGFIIGEISCPKVPSKFYDSADGSRSFDPYEYRRYAMVHKQLVTSKSAKRAVYRVKFALLYPFQGLRENEPTSFLPGQCVEIADRIQGQIVTRFYTPVSGSPSCFEVLIKVYPEGLMGQHIHKRKPGDRQLKVRGPFAEPLINPHPPLRGLHAGCWQTLVLVCGGAGISPGLQFVKEYLLPVGKTLVARERYVPCMEDEIALELGDRVRIMQYGVDGWATGLNLNTEEEGLLPLSLMTPPAGVSSRILLLNCASTLGDITSRETLQPAALAYPDILHIHNFVSDSSNLNVDAHAIVGNVHFGRLTEQSVRQLVGPVWAGADEQSRKVVICGPPSLEGMAYDALLEGLDIDRDDIVVLPPDSYHMGVQQ</sequence>
<evidence type="ECO:0000256" key="9">
    <source>
        <dbReference type="ARBA" id="ARBA00022989"/>
    </source>
</evidence>
<evidence type="ECO:0000256" key="12">
    <source>
        <dbReference type="ARBA" id="ARBA00023180"/>
    </source>
</evidence>
<organism evidence="21 22">
    <name type="scientific">Spizellomyces punctatus (strain DAOM BR117)</name>
    <dbReference type="NCBI Taxonomy" id="645134"/>
    <lineage>
        <taxon>Eukaryota</taxon>
        <taxon>Fungi</taxon>
        <taxon>Fungi incertae sedis</taxon>
        <taxon>Chytridiomycota</taxon>
        <taxon>Chytridiomycota incertae sedis</taxon>
        <taxon>Chytridiomycetes</taxon>
        <taxon>Spizellomycetales</taxon>
        <taxon>Spizellomycetaceae</taxon>
        <taxon>Spizellomyces</taxon>
    </lineage>
</organism>
<evidence type="ECO:0008006" key="23">
    <source>
        <dbReference type="Google" id="ProtNLM"/>
    </source>
</evidence>
<dbReference type="InterPro" id="IPR039261">
    <property type="entry name" value="FNR_nucleotide-bd"/>
</dbReference>
<dbReference type="InterPro" id="IPR036400">
    <property type="entry name" value="Cyt_B5-like_heme/steroid_sf"/>
</dbReference>
<dbReference type="GO" id="GO:0016020">
    <property type="term" value="C:membrane"/>
    <property type="evidence" value="ECO:0007669"/>
    <property type="project" value="UniProtKB-SubCell"/>
</dbReference>
<dbReference type="PROSITE" id="PS50836">
    <property type="entry name" value="DOMON"/>
    <property type="match status" value="1"/>
</dbReference>
<keyword evidence="6" id="KW-0964">Secreted</keyword>
<dbReference type="Gene3D" id="1.10.640.10">
    <property type="entry name" value="Haem peroxidase domain superfamily, animal type"/>
    <property type="match status" value="1"/>
</dbReference>
<dbReference type="Proteomes" id="UP000053201">
    <property type="component" value="Unassembled WGS sequence"/>
</dbReference>
<dbReference type="SUPFAM" id="SSF52343">
    <property type="entry name" value="Ferredoxin reductase-like, C-terminal NADP-linked domain"/>
    <property type="match status" value="1"/>
</dbReference>
<dbReference type="InterPro" id="IPR001452">
    <property type="entry name" value="SH3_domain"/>
</dbReference>
<evidence type="ECO:0000256" key="5">
    <source>
        <dbReference type="ARBA" id="ARBA00022448"/>
    </source>
</evidence>
<dbReference type="Gene3D" id="3.40.50.80">
    <property type="entry name" value="Nucleotide-binding domain of ferredoxin-NADP reductase (FNR) module"/>
    <property type="match status" value="1"/>
</dbReference>
<dbReference type="SUPFAM" id="SSF49344">
    <property type="entry name" value="CBD9-like"/>
    <property type="match status" value="1"/>
</dbReference>
<dbReference type="PANTHER" id="PTHR11475">
    <property type="entry name" value="OXIDASE/PEROXIDASE"/>
    <property type="match status" value="1"/>
</dbReference>
<dbReference type="PROSITE" id="PS50002">
    <property type="entry name" value="SH3"/>
    <property type="match status" value="1"/>
</dbReference>
<reference evidence="21 22" key="1">
    <citation type="submission" date="2009-08" db="EMBL/GenBank/DDBJ databases">
        <title>The Genome Sequence of Spizellomyces punctatus strain DAOM BR117.</title>
        <authorList>
            <consortium name="The Broad Institute Genome Sequencing Platform"/>
            <person name="Russ C."/>
            <person name="Cuomo C."/>
            <person name="Shea T."/>
            <person name="Young S.K."/>
            <person name="Zeng Q."/>
            <person name="Koehrsen M."/>
            <person name="Haas B."/>
            <person name="Borodovsky M."/>
            <person name="Guigo R."/>
            <person name="Alvarado L."/>
            <person name="Berlin A."/>
            <person name="Bochicchio J."/>
            <person name="Borenstein D."/>
            <person name="Chapman S."/>
            <person name="Chen Z."/>
            <person name="Engels R."/>
            <person name="Freedman E."/>
            <person name="Gellesch M."/>
            <person name="Goldberg J."/>
            <person name="Griggs A."/>
            <person name="Gujja S."/>
            <person name="Heiman D."/>
            <person name="Hepburn T."/>
            <person name="Howarth C."/>
            <person name="Jen D."/>
            <person name="Larson L."/>
            <person name="Lewis B."/>
            <person name="Mehta T."/>
            <person name="Park D."/>
            <person name="Pearson M."/>
            <person name="Roberts A."/>
            <person name="Saif S."/>
            <person name="Shenoy N."/>
            <person name="Sisk P."/>
            <person name="Stolte C."/>
            <person name="Sykes S."/>
            <person name="Thomson T."/>
            <person name="Walk T."/>
            <person name="White J."/>
            <person name="Yandava C."/>
            <person name="Burger G."/>
            <person name="Gray M.W."/>
            <person name="Holland P.W.H."/>
            <person name="King N."/>
            <person name="Lang F.B.F."/>
            <person name="Roger A.J."/>
            <person name="Ruiz-Trillo I."/>
            <person name="Lander E."/>
            <person name="Nusbaum C."/>
        </authorList>
    </citation>
    <scope>NUCLEOTIDE SEQUENCE [LARGE SCALE GENOMIC DNA]</scope>
    <source>
        <strain evidence="21 22">DAOM BR117</strain>
    </source>
</reference>
<evidence type="ECO:0000256" key="6">
    <source>
        <dbReference type="ARBA" id="ARBA00022525"/>
    </source>
</evidence>
<dbReference type="VEuPathDB" id="FungiDB:SPPG_06812"/>
<feature type="signal peptide" evidence="16">
    <location>
        <begin position="1"/>
        <end position="26"/>
    </location>
</feature>
<dbReference type="GO" id="GO:0020037">
    <property type="term" value="F:heme binding"/>
    <property type="evidence" value="ECO:0007669"/>
    <property type="project" value="InterPro"/>
</dbReference>
<evidence type="ECO:0000313" key="21">
    <source>
        <dbReference type="EMBL" id="KNC97817.1"/>
    </source>
</evidence>
<dbReference type="InterPro" id="IPR005018">
    <property type="entry name" value="DOMON_domain"/>
</dbReference>
<dbReference type="CDD" id="cd09631">
    <property type="entry name" value="DOMON_DOH"/>
    <property type="match status" value="1"/>
</dbReference>
<dbReference type="GO" id="GO:0046872">
    <property type="term" value="F:metal ion binding"/>
    <property type="evidence" value="ECO:0007669"/>
    <property type="project" value="UniProtKB-KW"/>
</dbReference>
<dbReference type="SUPFAM" id="SSF55856">
    <property type="entry name" value="Cytochrome b5-like heme/steroid binding domain"/>
    <property type="match status" value="1"/>
</dbReference>
<dbReference type="SUPFAM" id="SSF48113">
    <property type="entry name" value="Heme-dependent peroxidases"/>
    <property type="match status" value="1"/>
</dbReference>
<evidence type="ECO:0000256" key="15">
    <source>
        <dbReference type="SAM" id="Phobius"/>
    </source>
</evidence>
<dbReference type="InParanoid" id="A0A0L0H9F2"/>
<evidence type="ECO:0000256" key="1">
    <source>
        <dbReference type="ARBA" id="ARBA00001974"/>
    </source>
</evidence>
<dbReference type="GO" id="GO:0006979">
    <property type="term" value="P:response to oxidative stress"/>
    <property type="evidence" value="ECO:0007669"/>
    <property type="project" value="InterPro"/>
</dbReference>
<dbReference type="GO" id="GO:0005576">
    <property type="term" value="C:extracellular region"/>
    <property type="evidence" value="ECO:0007669"/>
    <property type="project" value="UniProtKB-SubCell"/>
</dbReference>
<dbReference type="InterPro" id="IPR006593">
    <property type="entry name" value="Cyt_b561/ferric_Rdtase_TM"/>
</dbReference>
<dbReference type="InterPro" id="IPR008333">
    <property type="entry name" value="Cbr1-like_FAD-bd_dom"/>
</dbReference>
<dbReference type="SMART" id="SM00326">
    <property type="entry name" value="SH3"/>
    <property type="match status" value="1"/>
</dbReference>
<dbReference type="InterPro" id="IPR036028">
    <property type="entry name" value="SH3-like_dom_sf"/>
</dbReference>
<feature type="binding site" description="axial binding residue" evidence="13">
    <location>
        <position position="314"/>
    </location>
    <ligand>
        <name>heme b</name>
        <dbReference type="ChEBI" id="CHEBI:60344"/>
    </ligand>
    <ligandPart>
        <name>Fe</name>
        <dbReference type="ChEBI" id="CHEBI:18248"/>
    </ligandPart>
</feature>
<keyword evidence="16" id="KW-0732">Signal</keyword>
<dbReference type="OMA" id="YDWISER"/>
<dbReference type="Pfam" id="PF03098">
    <property type="entry name" value="An_peroxidase"/>
    <property type="match status" value="1"/>
</dbReference>
<evidence type="ECO:0000256" key="2">
    <source>
        <dbReference type="ARBA" id="ARBA00004370"/>
    </source>
</evidence>
<accession>A0A0L0H9F2</accession>
<comment type="cofactor">
    <cofactor evidence="1">
        <name>FAD</name>
        <dbReference type="ChEBI" id="CHEBI:57692"/>
    </cofactor>
</comment>
<keyword evidence="7 15" id="KW-0812">Transmembrane</keyword>
<dbReference type="Pfam" id="PF00173">
    <property type="entry name" value="Cyt-b5"/>
    <property type="match status" value="1"/>
</dbReference>
<feature type="transmembrane region" description="Helical" evidence="15">
    <location>
        <begin position="740"/>
        <end position="762"/>
    </location>
</feature>
<evidence type="ECO:0000256" key="16">
    <source>
        <dbReference type="SAM" id="SignalP"/>
    </source>
</evidence>
<evidence type="ECO:0000259" key="17">
    <source>
        <dbReference type="PROSITE" id="PS50002"/>
    </source>
</evidence>
<dbReference type="PROSITE" id="PS50939">
    <property type="entry name" value="CYTOCHROME_B561"/>
    <property type="match status" value="1"/>
</dbReference>
<evidence type="ECO:0000256" key="4">
    <source>
        <dbReference type="ARBA" id="ARBA00022443"/>
    </source>
</evidence>
<dbReference type="GO" id="GO:0004601">
    <property type="term" value="F:peroxidase activity"/>
    <property type="evidence" value="ECO:0007669"/>
    <property type="project" value="InterPro"/>
</dbReference>
<dbReference type="Gene3D" id="2.40.30.10">
    <property type="entry name" value="Translation factors"/>
    <property type="match status" value="1"/>
</dbReference>
<feature type="domain" description="DOMON" evidence="18">
    <location>
        <begin position="548"/>
        <end position="665"/>
    </location>
</feature>
<dbReference type="InterPro" id="IPR010255">
    <property type="entry name" value="Haem_peroxidase_sf"/>
</dbReference>
<evidence type="ECO:0000256" key="7">
    <source>
        <dbReference type="ARBA" id="ARBA00022692"/>
    </source>
</evidence>
<evidence type="ECO:0000313" key="22">
    <source>
        <dbReference type="Proteomes" id="UP000053201"/>
    </source>
</evidence>
<keyword evidence="9 15" id="KW-1133">Transmembrane helix</keyword>
<keyword evidence="13" id="KW-0349">Heme</keyword>
<feature type="domain" description="SH3" evidence="17">
    <location>
        <begin position="1293"/>
        <end position="1354"/>
    </location>
</feature>
<dbReference type="InterPro" id="IPR045266">
    <property type="entry name" value="DOH_DOMON"/>
</dbReference>
<evidence type="ECO:0000256" key="8">
    <source>
        <dbReference type="ARBA" id="ARBA00022982"/>
    </source>
</evidence>
<evidence type="ECO:0000259" key="20">
    <source>
        <dbReference type="PROSITE" id="PS51384"/>
    </source>
</evidence>
<keyword evidence="22" id="KW-1185">Reference proteome</keyword>
<dbReference type="eggNOG" id="KOG4293">
    <property type="taxonomic scope" value="Eukaryota"/>
</dbReference>
<evidence type="ECO:0000256" key="10">
    <source>
        <dbReference type="ARBA" id="ARBA00023002"/>
    </source>
</evidence>
<dbReference type="PANTHER" id="PTHR11475:SF4">
    <property type="entry name" value="CHORION PEROXIDASE"/>
    <property type="match status" value="1"/>
</dbReference>
<feature type="chain" id="PRO_5005539887" description="Cytochrome b5 heme-binding domain-containing protein" evidence="16">
    <location>
        <begin position="27"/>
        <end position="1480"/>
    </location>
</feature>
<dbReference type="InterPro" id="IPR017938">
    <property type="entry name" value="Riboflavin_synthase-like_b-brl"/>
</dbReference>
<dbReference type="Pfam" id="PF00970">
    <property type="entry name" value="FAD_binding_6"/>
    <property type="match status" value="1"/>
</dbReference>
<gene>
    <name evidence="21" type="ORF">SPPG_06812</name>
</gene>
<feature type="transmembrane region" description="Helical" evidence="15">
    <location>
        <begin position="815"/>
        <end position="835"/>
    </location>
</feature>
<keyword evidence="10" id="KW-0560">Oxidoreductase</keyword>
<dbReference type="PRINTS" id="PR00457">
    <property type="entry name" value="ANPEROXIDASE"/>
</dbReference>
<dbReference type="Gene3D" id="2.30.30.40">
    <property type="entry name" value="SH3 Domains"/>
    <property type="match status" value="1"/>
</dbReference>
<evidence type="ECO:0000256" key="3">
    <source>
        <dbReference type="ARBA" id="ARBA00004613"/>
    </source>
</evidence>
<feature type="transmembrane region" description="Helical" evidence="15">
    <location>
        <begin position="709"/>
        <end position="728"/>
    </location>
</feature>
<dbReference type="EMBL" id="KQ257462">
    <property type="protein sequence ID" value="KNC97817.1"/>
    <property type="molecule type" value="Genomic_DNA"/>
</dbReference>
<dbReference type="RefSeq" id="XP_016605857.1">
    <property type="nucleotide sequence ID" value="XM_016755009.1"/>
</dbReference>
<dbReference type="OrthoDB" id="823504at2759"/>
<comment type="subcellular location">
    <subcellularLocation>
        <location evidence="2">Membrane</location>
    </subcellularLocation>
    <subcellularLocation>
        <location evidence="3">Secreted</location>
    </subcellularLocation>
</comment>
<dbReference type="Gene3D" id="1.20.120.1770">
    <property type="match status" value="1"/>
</dbReference>
<keyword evidence="8" id="KW-0249">Electron transport</keyword>
<evidence type="ECO:0000256" key="11">
    <source>
        <dbReference type="ARBA" id="ARBA00023136"/>
    </source>
</evidence>
<dbReference type="InterPro" id="IPR017927">
    <property type="entry name" value="FAD-bd_FR_type"/>
</dbReference>
<proteinExistence type="predicted"/>
<keyword evidence="13" id="KW-0408">Iron</keyword>
<keyword evidence="12" id="KW-0325">Glycoprotein</keyword>
<name>A0A0L0H9F2_SPIPD</name>